<feature type="transmembrane region" description="Helical" evidence="6">
    <location>
        <begin position="1528"/>
        <end position="1549"/>
    </location>
</feature>
<feature type="region of interest" description="Disordered" evidence="5">
    <location>
        <begin position="498"/>
        <end position="534"/>
    </location>
</feature>
<dbReference type="Gene3D" id="1.20.58.340">
    <property type="entry name" value="Magnesium transport protein CorA, transmembrane region"/>
    <property type="match status" value="1"/>
</dbReference>
<organism evidence="7 8">
    <name type="scientific">Trichoderma asperellum (strain ATCC 204424 / CBS 433.97 / NBRC 101777)</name>
    <dbReference type="NCBI Taxonomy" id="1042311"/>
    <lineage>
        <taxon>Eukaryota</taxon>
        <taxon>Fungi</taxon>
        <taxon>Dikarya</taxon>
        <taxon>Ascomycota</taxon>
        <taxon>Pezizomycotina</taxon>
        <taxon>Sordariomycetes</taxon>
        <taxon>Hypocreomycetidae</taxon>
        <taxon>Hypocreales</taxon>
        <taxon>Hypocreaceae</taxon>
        <taxon>Trichoderma</taxon>
    </lineage>
</organism>
<dbReference type="OrthoDB" id="5430750at2759"/>
<feature type="region of interest" description="Disordered" evidence="5">
    <location>
        <begin position="555"/>
        <end position="617"/>
    </location>
</feature>
<feature type="region of interest" description="Disordered" evidence="5">
    <location>
        <begin position="653"/>
        <end position="672"/>
    </location>
</feature>
<keyword evidence="8" id="KW-1185">Reference proteome</keyword>
<feature type="region of interest" description="Disordered" evidence="5">
    <location>
        <begin position="1"/>
        <end position="29"/>
    </location>
</feature>
<feature type="compositionally biased region" description="Polar residues" evidence="5">
    <location>
        <begin position="561"/>
        <end position="571"/>
    </location>
</feature>
<name>A0A2T3Z931_TRIA4</name>
<reference evidence="7 8" key="1">
    <citation type="submission" date="2016-07" db="EMBL/GenBank/DDBJ databases">
        <title>Multiple horizontal gene transfer events from other fungi enriched the ability of initially mycotrophic Trichoderma (Ascomycota) to feed on dead plant biomass.</title>
        <authorList>
            <consortium name="DOE Joint Genome Institute"/>
            <person name="Aerts A."/>
            <person name="Atanasova L."/>
            <person name="Chenthamara K."/>
            <person name="Zhang J."/>
            <person name="Grujic M."/>
            <person name="Henrissat B."/>
            <person name="Kuo A."/>
            <person name="Salamov A."/>
            <person name="Lipzen A."/>
            <person name="Labutti K."/>
            <person name="Barry K."/>
            <person name="Miao Y."/>
            <person name="Rahimi M.J."/>
            <person name="Shen Q."/>
            <person name="Grigoriev I.V."/>
            <person name="Kubicek C.P."/>
            <person name="Druzhinina I.S."/>
        </authorList>
    </citation>
    <scope>NUCLEOTIDE SEQUENCE [LARGE SCALE GENOMIC DNA]</scope>
    <source>
        <strain evidence="7 8">CBS 433.97</strain>
    </source>
</reference>
<dbReference type="PANTHER" id="PTHR47685">
    <property type="entry name" value="MAGNESIUM TRANSPORT PROTEIN CORA"/>
    <property type="match status" value="1"/>
</dbReference>
<feature type="compositionally biased region" description="Polar residues" evidence="5">
    <location>
        <begin position="600"/>
        <end position="610"/>
    </location>
</feature>
<evidence type="ECO:0000313" key="7">
    <source>
        <dbReference type="EMBL" id="PTB41305.1"/>
    </source>
</evidence>
<sequence>MGYSPSTRRRYSDDAPPRRYRDFSSGQLSPERIFHPSRRVIQRNEDKFDISYGGEPVPVHTALGEPQSATGSYDILNTSSRPLSPTIGSYNVEKNASSIPSFVEGIENDGTKAGEVEEAGLSWTVTLPTNNEQSMLYTNPTDLNSAWKVEKGYDKKIGTTTLQSIYSIKYSIGEMGQGKTTLFCPQGPIRDNEDLASVQAKWLHVQRHSMSIKVLEKLVMDCPIINADIRRVAILLLEAVEKSFLRESENGAYIEPGSVLRFTGTRQVLHDSHDFVVTEPVVFVAFPYVELASSRNNHGSRERDDFYPRTLLQNLYGFDVVTSRGKNQVIHKMPASSQPNDTLFVNQLWCLMIGSDILITLSDRPADDLLGDMIGKRTDYFRQPLRIEIVDMNGYQHSMSISSKTPWVDFFRHVILTVHGNLISIMDYELVDQTDEVVTMERWAELAKGTRTTLLKFYLVERKTSASRSSSVSSRRSSRSGIRRLLLLDYAHRDNRHSSKTSVSRYHVDRYNGDSSSSERIAKSKRASTPGRPRYLGFLMDGQWHNQLAKMKDQQLEAQAEFSSKTDTQSLYPHPSPTIITLDSSDEDYPGTEKIRPIPRNSQDFDSNSEGVRDEGDSSLRNIAQLPKHQQLPPLGDTDEGIRLAGPLSIQDHPLTHEQQAPARDSEEQREKAISLEGSFFYIDDEQNRTLKEEASDGPIIKDTASSANNVGTRMSDDGLNECKDTSATQSNTPTTMYKKVQVEDGSESSDEVEIIRRIYDDSTEVILPNNSTEFNLEDYAVLKDEHDPAADNLPNFGNQERSPEKRYIFRNSTKVVREFSHGKYRSRSSYLSNSTDDSLSNSTDDSLYSRGRSRRRRQPAWRRENAGLAHESSSRPGVRFQPQEWHSSDKDNAEMSPFGSSTATKVDALPIQTAVPFFFWKQNSVTSTCSSHDTPEQALIKLLDQIDERISGDPIGRYYSKVPELTMNDVLSRQESLHEPGLGPRIVLDESSQVNRLAGQGTIDIRTGNMFAFRSSKNQAARMNKGGDENNTESVEALSSYLDDDLESKNEAPGTDSKDKVPSLTNESLDRGAQEQTNVSQTQALGLISHDKALAKQLIEISQQIIWSFIPDTGGSVIHTLLKRLWGCVDIMCLQLLWEENQRRSDSECTYIIRNFSSQVKKMDLQRQKLTSGKIHYLFCGDCKAAKPYQSAMDALNHLHEKHIECKHTNSERPYDDPCYVWLHRIWHDGYPMRSSRDGLLGIMEDFIEELSYFSNYVRELHNMTIRDSSASDAISTPPLPMNITHAFQQIVKMFVFRSKQLSLINRRRSLISGSSLENFSLIQRIDRKIEELFSLEMDANERIIDRLESAKKDIFLSGIESHSEMLEAETVRVQFLALALMSGIQRPLLQPSVMGRSRVKDALLQLYKDYTSRLHFQANNRPRKRVFLDIHGLEEELQALDKLLGSQESCLYNALTLIDPLTSRYTTETRFREFRVEVQYGNDQLHQLVERRREIDNLATRLWILKDQVKQTIEIMEEDHGKAIRVFTVVTLFFLPLSFVSSFLGMNTVDVRDSDWNQGIFWITGIPLTLGVLSLAFVYGYKGEEIRDWMIPKLQGRSHQYPSPAFHEMDGRTSLETRRKEWNLATTTDHNATQKTDFKTRVGSKIKNISGWQRQMNEAFKVSDGPDGKVSIRRRNTEDSLAPMRH</sequence>
<evidence type="ECO:0000256" key="4">
    <source>
        <dbReference type="ARBA" id="ARBA00023136"/>
    </source>
</evidence>
<feature type="transmembrane region" description="Helical" evidence="6">
    <location>
        <begin position="1561"/>
        <end position="1583"/>
    </location>
</feature>
<keyword evidence="4 6" id="KW-0472">Membrane</keyword>
<evidence type="ECO:0000256" key="6">
    <source>
        <dbReference type="SAM" id="Phobius"/>
    </source>
</evidence>
<keyword evidence="3 6" id="KW-1133">Transmembrane helix</keyword>
<proteinExistence type="predicted"/>
<feature type="region of interest" description="Disordered" evidence="5">
    <location>
        <begin position="1046"/>
        <end position="1077"/>
    </location>
</feature>
<dbReference type="EMBL" id="KZ679261">
    <property type="protein sequence ID" value="PTB41305.1"/>
    <property type="molecule type" value="Genomic_DNA"/>
</dbReference>
<feature type="compositionally biased region" description="Low complexity" evidence="5">
    <location>
        <begin position="828"/>
        <end position="851"/>
    </location>
</feature>
<protein>
    <submittedName>
        <fullName evidence="7">Uncharacterized protein</fullName>
    </submittedName>
</protein>
<dbReference type="GO" id="GO:0016020">
    <property type="term" value="C:membrane"/>
    <property type="evidence" value="ECO:0007669"/>
    <property type="project" value="UniProtKB-SubCell"/>
</dbReference>
<gene>
    <name evidence="7" type="ORF">M441DRAFT_166471</name>
</gene>
<comment type="subcellular location">
    <subcellularLocation>
        <location evidence="1">Membrane</location>
        <topology evidence="1">Multi-pass membrane protein</topology>
    </subcellularLocation>
</comment>
<feature type="region of interest" description="Disordered" evidence="5">
    <location>
        <begin position="1665"/>
        <end position="1688"/>
    </location>
</feature>
<feature type="compositionally biased region" description="Basic and acidic residues" evidence="5">
    <location>
        <begin position="10"/>
        <end position="22"/>
    </location>
</feature>
<dbReference type="GO" id="GO:0046873">
    <property type="term" value="F:metal ion transmembrane transporter activity"/>
    <property type="evidence" value="ECO:0007669"/>
    <property type="project" value="InterPro"/>
</dbReference>
<evidence type="ECO:0000256" key="5">
    <source>
        <dbReference type="SAM" id="MobiDB-lite"/>
    </source>
</evidence>
<feature type="compositionally biased region" description="Basic residues" evidence="5">
    <location>
        <begin position="852"/>
        <end position="861"/>
    </location>
</feature>
<dbReference type="Pfam" id="PF01544">
    <property type="entry name" value="CorA"/>
    <property type="match status" value="1"/>
</dbReference>
<feature type="region of interest" description="Disordered" evidence="5">
    <location>
        <begin position="827"/>
        <end position="902"/>
    </location>
</feature>
<evidence type="ECO:0000313" key="8">
    <source>
        <dbReference type="Proteomes" id="UP000240493"/>
    </source>
</evidence>
<evidence type="ECO:0000256" key="2">
    <source>
        <dbReference type="ARBA" id="ARBA00022692"/>
    </source>
</evidence>
<evidence type="ECO:0000256" key="1">
    <source>
        <dbReference type="ARBA" id="ARBA00004141"/>
    </source>
</evidence>
<accession>A0A2T3Z931</accession>
<dbReference type="InterPro" id="IPR045863">
    <property type="entry name" value="CorA_TM1_TM2"/>
</dbReference>
<dbReference type="Proteomes" id="UP000240493">
    <property type="component" value="Unassembled WGS sequence"/>
</dbReference>
<dbReference type="SUPFAM" id="SSF144083">
    <property type="entry name" value="Magnesium transport protein CorA, transmembrane region"/>
    <property type="match status" value="1"/>
</dbReference>
<dbReference type="STRING" id="1042311.A0A2T3Z931"/>
<dbReference type="PANTHER" id="PTHR47685:SF1">
    <property type="entry name" value="MAGNESIUM TRANSPORT PROTEIN CORA"/>
    <property type="match status" value="1"/>
</dbReference>
<dbReference type="InterPro" id="IPR050829">
    <property type="entry name" value="CorA_MIT"/>
</dbReference>
<evidence type="ECO:0000256" key="3">
    <source>
        <dbReference type="ARBA" id="ARBA00022989"/>
    </source>
</evidence>
<feature type="region of interest" description="Disordered" evidence="5">
    <location>
        <begin position="788"/>
        <end position="810"/>
    </location>
</feature>
<dbReference type="InterPro" id="IPR002523">
    <property type="entry name" value="MgTranspt_CorA/ZnTranspt_ZntB"/>
</dbReference>
<keyword evidence="2 6" id="KW-0812">Transmembrane</keyword>